<evidence type="ECO:0000313" key="2">
    <source>
        <dbReference type="Proteomes" id="UP001056436"/>
    </source>
</evidence>
<sequence length="88" mass="10518">MDRCSGQRTHSRACYARRKTPATRELRSKSTRYEQLLMGPDRCSQCHHRFISRRKLWSCICSNDREQHDSLASAYSIRSHGRHWCRYS</sequence>
<name>A0A9P9XBF9_9PEZI</name>
<dbReference type="Proteomes" id="UP001056436">
    <property type="component" value="Unassembled WGS sequence"/>
</dbReference>
<keyword evidence="2" id="KW-1185">Reference proteome</keyword>
<comment type="caution">
    <text evidence="1">The sequence shown here is derived from an EMBL/GenBank/DDBJ whole genome shotgun (WGS) entry which is preliminary data.</text>
</comment>
<proteinExistence type="predicted"/>
<dbReference type="EMBL" id="SDAQ01000056">
    <property type="protein sequence ID" value="KAI3546752.1"/>
    <property type="molecule type" value="Genomic_DNA"/>
</dbReference>
<organism evidence="1 2">
    <name type="scientific">Colletotrichum abscissum</name>
    <dbReference type="NCBI Taxonomy" id="1671311"/>
    <lineage>
        <taxon>Eukaryota</taxon>
        <taxon>Fungi</taxon>
        <taxon>Dikarya</taxon>
        <taxon>Ascomycota</taxon>
        <taxon>Pezizomycotina</taxon>
        <taxon>Sordariomycetes</taxon>
        <taxon>Hypocreomycetidae</taxon>
        <taxon>Glomerellales</taxon>
        <taxon>Glomerellaceae</taxon>
        <taxon>Colletotrichum</taxon>
        <taxon>Colletotrichum acutatum species complex</taxon>
    </lineage>
</organism>
<dbReference type="AlphaFoldDB" id="A0A9P9XBF9"/>
<gene>
    <name evidence="1" type="ORF">CABS02_08945</name>
</gene>
<evidence type="ECO:0000313" key="1">
    <source>
        <dbReference type="EMBL" id="KAI3546752.1"/>
    </source>
</evidence>
<reference evidence="1" key="1">
    <citation type="submission" date="2019-01" db="EMBL/GenBank/DDBJ databases">
        <title>Colletotrichum abscissum LGMF1257.</title>
        <authorList>
            <person name="Baroncelli R."/>
        </authorList>
    </citation>
    <scope>NUCLEOTIDE SEQUENCE</scope>
    <source>
        <strain evidence="1">Ca142</strain>
    </source>
</reference>
<accession>A0A9P9XBF9</accession>
<protein>
    <submittedName>
        <fullName evidence="1">Uncharacterized protein</fullName>
    </submittedName>
</protein>